<accession>E1ICZ2</accession>
<dbReference type="GO" id="GO:0005524">
    <property type="term" value="F:ATP binding"/>
    <property type="evidence" value="ECO:0007669"/>
    <property type="project" value="InterPro"/>
</dbReference>
<gene>
    <name evidence="3" type="ORF">OSCT_1193</name>
</gene>
<dbReference type="Gene3D" id="1.10.510.10">
    <property type="entry name" value="Transferase(Phosphotransferase) domain 1"/>
    <property type="match status" value="1"/>
</dbReference>
<evidence type="ECO:0000313" key="3">
    <source>
        <dbReference type="EMBL" id="EFO80962.1"/>
    </source>
</evidence>
<dbReference type="Gene3D" id="1.10.287.110">
    <property type="entry name" value="DnaJ domain"/>
    <property type="match status" value="1"/>
</dbReference>
<dbReference type="EMBL" id="ADVR01000033">
    <property type="protein sequence ID" value="EFO80962.1"/>
    <property type="molecule type" value="Genomic_DNA"/>
</dbReference>
<sequence length="354" mass="39242">MIRSLNDLIERLLQTTTAEDLFGVLDGRDGMESLRRKYRALALVAHPDYNPGQWAAANEAFRQLQEWYAVAQQKISAGVYGQPERIRVMSGSATYVGYQAPWVGDLGDLYPAHADGVAVLLKVARSPRSSDLMQAEARALSRLNQELHDQPVRAHFPVYRESFRMRDAAGLQRMVNVLHQEADTFSLAEVLRRYPKGLHPADAAWMFNRMLAALATSHSLGLVHGAIVPDHVLIRPADHNGILIDWCYSVNSGTPIKAISPAYADDYPPEVTARQAATAATDIFMAARLMVRLLGGQAGQPPASTPKPIHALLRACLIPAPARRHQDAWQVLDDFRAILAELYGPPTFRPFRMP</sequence>
<dbReference type="OrthoDB" id="4368010at2"/>
<evidence type="ECO:0000313" key="4">
    <source>
        <dbReference type="Proteomes" id="UP000054010"/>
    </source>
</evidence>
<dbReference type="SUPFAM" id="SSF46565">
    <property type="entry name" value="Chaperone J-domain"/>
    <property type="match status" value="1"/>
</dbReference>
<dbReference type="HOGENOM" id="CLU_787368_0_0_0"/>
<proteinExistence type="predicted"/>
<dbReference type="PROSITE" id="PS50076">
    <property type="entry name" value="DNAJ_2"/>
    <property type="match status" value="1"/>
</dbReference>
<dbReference type="InterPro" id="IPR001623">
    <property type="entry name" value="DnaJ_domain"/>
</dbReference>
<organism evidence="3 4">
    <name type="scientific">Oscillochloris trichoides DG-6</name>
    <dbReference type="NCBI Taxonomy" id="765420"/>
    <lineage>
        <taxon>Bacteria</taxon>
        <taxon>Bacillati</taxon>
        <taxon>Chloroflexota</taxon>
        <taxon>Chloroflexia</taxon>
        <taxon>Chloroflexales</taxon>
        <taxon>Chloroflexineae</taxon>
        <taxon>Oscillochloridaceae</taxon>
        <taxon>Oscillochloris</taxon>
    </lineage>
</organism>
<dbReference type="AlphaFoldDB" id="E1ICZ2"/>
<dbReference type="InterPro" id="IPR011009">
    <property type="entry name" value="Kinase-like_dom_sf"/>
</dbReference>
<dbReference type="Pfam" id="PF01636">
    <property type="entry name" value="APH"/>
    <property type="match status" value="1"/>
</dbReference>
<dbReference type="InterPro" id="IPR002575">
    <property type="entry name" value="Aminoglycoside_PTrfase"/>
</dbReference>
<comment type="caution">
    <text evidence="3">The sequence shown here is derived from an EMBL/GenBank/DDBJ whole genome shotgun (WGS) entry which is preliminary data.</text>
</comment>
<dbReference type="CDD" id="cd06257">
    <property type="entry name" value="DnaJ"/>
    <property type="match status" value="1"/>
</dbReference>
<dbReference type="eggNOG" id="COG0515">
    <property type="taxonomic scope" value="Bacteria"/>
</dbReference>
<dbReference type="STRING" id="765420.OSCT_1193"/>
<name>E1ICZ2_9CHLR</name>
<dbReference type="InterPro" id="IPR000719">
    <property type="entry name" value="Prot_kinase_dom"/>
</dbReference>
<reference evidence="3 4" key="1">
    <citation type="journal article" date="2011" name="J. Bacteriol.">
        <title>Draft genome sequence of the anoxygenic filamentous phototrophic bacterium Oscillochloris trichoides subsp. DG-6.</title>
        <authorList>
            <person name="Kuznetsov B.B."/>
            <person name="Ivanovsky R.N."/>
            <person name="Keppen O.I."/>
            <person name="Sukhacheva M.V."/>
            <person name="Bumazhkin B.K."/>
            <person name="Patutina E.O."/>
            <person name="Beletsky A.V."/>
            <person name="Mardanov A.V."/>
            <person name="Baslerov R.V."/>
            <person name="Panteleeva A.N."/>
            <person name="Kolganova T.V."/>
            <person name="Ravin N.V."/>
            <person name="Skryabin K.G."/>
        </authorList>
    </citation>
    <scope>NUCLEOTIDE SEQUENCE [LARGE SCALE GENOMIC DNA]</scope>
    <source>
        <strain evidence="3 4">DG-6</strain>
    </source>
</reference>
<dbReference type="Proteomes" id="UP000054010">
    <property type="component" value="Unassembled WGS sequence"/>
</dbReference>
<keyword evidence="4" id="KW-1185">Reference proteome</keyword>
<dbReference type="SUPFAM" id="SSF56112">
    <property type="entry name" value="Protein kinase-like (PK-like)"/>
    <property type="match status" value="1"/>
</dbReference>
<feature type="domain" description="J" evidence="2">
    <location>
        <begin position="17"/>
        <end position="84"/>
    </location>
</feature>
<evidence type="ECO:0000259" key="1">
    <source>
        <dbReference type="PROSITE" id="PS50011"/>
    </source>
</evidence>
<feature type="domain" description="Protein kinase" evidence="1">
    <location>
        <begin position="95"/>
        <end position="354"/>
    </location>
</feature>
<dbReference type="InterPro" id="IPR036869">
    <property type="entry name" value="J_dom_sf"/>
</dbReference>
<evidence type="ECO:0000259" key="2">
    <source>
        <dbReference type="PROSITE" id="PS50076"/>
    </source>
</evidence>
<dbReference type="GO" id="GO:0004672">
    <property type="term" value="F:protein kinase activity"/>
    <property type="evidence" value="ECO:0007669"/>
    <property type="project" value="InterPro"/>
</dbReference>
<dbReference type="PROSITE" id="PS50011">
    <property type="entry name" value="PROTEIN_KINASE_DOM"/>
    <property type="match status" value="1"/>
</dbReference>
<protein>
    <recommendedName>
        <fullName evidence="5">Protein kinase domain-containing protein</fullName>
    </recommendedName>
</protein>
<evidence type="ECO:0008006" key="5">
    <source>
        <dbReference type="Google" id="ProtNLM"/>
    </source>
</evidence>